<evidence type="ECO:0000313" key="11">
    <source>
        <dbReference type="EMBL" id="CDW18439.1"/>
    </source>
</evidence>
<dbReference type="GO" id="GO:0007614">
    <property type="term" value="P:short-term memory"/>
    <property type="evidence" value="ECO:0007669"/>
    <property type="project" value="UniProtKB-ARBA"/>
</dbReference>
<feature type="region of interest" description="Disordered" evidence="9">
    <location>
        <begin position="64"/>
        <end position="109"/>
    </location>
</feature>
<dbReference type="InterPro" id="IPR003607">
    <property type="entry name" value="HD/PDEase_dom"/>
</dbReference>
<dbReference type="GO" id="GO:0007623">
    <property type="term" value="P:circadian rhythm"/>
    <property type="evidence" value="ECO:0007669"/>
    <property type="project" value="UniProtKB-ARBA"/>
</dbReference>
<dbReference type="PROSITE" id="PS00126">
    <property type="entry name" value="PDEASE_I_1"/>
    <property type="match status" value="1"/>
</dbReference>
<dbReference type="EMBL" id="HACA01001078">
    <property type="protein sequence ID" value="CDW18439.1"/>
    <property type="molecule type" value="Transcribed_RNA"/>
</dbReference>
<comment type="function">
    <text evidence="4">Hydrolyzes the second messenger cAMP, which is a key regulator of many important physiological processes. Vital for female fertility. Required for learning/memory.</text>
</comment>
<dbReference type="GO" id="GO:0046958">
    <property type="term" value="P:nonassociative learning"/>
    <property type="evidence" value="ECO:0007669"/>
    <property type="project" value="UniProtKB-ARBA"/>
</dbReference>
<dbReference type="FunFam" id="1.10.1300.10:FF:000001">
    <property type="entry name" value="Phosphodiesterase"/>
    <property type="match status" value="1"/>
</dbReference>
<dbReference type="GO" id="GO:0001661">
    <property type="term" value="P:conditioned taste aversion"/>
    <property type="evidence" value="ECO:0007669"/>
    <property type="project" value="UniProtKB-ARBA"/>
</dbReference>
<dbReference type="AlphaFoldDB" id="A0A0K2SXI1"/>
<dbReference type="GO" id="GO:0048675">
    <property type="term" value="P:axon extension"/>
    <property type="evidence" value="ECO:0007669"/>
    <property type="project" value="UniProtKB-ARBA"/>
</dbReference>
<dbReference type="GO" id="GO:0004114">
    <property type="term" value="F:3',5'-cyclic-nucleotide phosphodiesterase activity"/>
    <property type="evidence" value="ECO:0007669"/>
    <property type="project" value="InterPro"/>
</dbReference>
<feature type="binding site" evidence="6">
    <location>
        <position position="262"/>
    </location>
    <ligand>
        <name>AMP</name>
        <dbReference type="ChEBI" id="CHEBI:456215"/>
    </ligand>
</feature>
<dbReference type="InterPro" id="IPR023174">
    <property type="entry name" value="PDEase_CS"/>
</dbReference>
<organism evidence="11">
    <name type="scientific">Lepeophtheirus salmonis</name>
    <name type="common">Salmon louse</name>
    <name type="synonym">Caligus salmonis</name>
    <dbReference type="NCBI Taxonomy" id="72036"/>
    <lineage>
        <taxon>Eukaryota</taxon>
        <taxon>Metazoa</taxon>
        <taxon>Ecdysozoa</taxon>
        <taxon>Arthropoda</taxon>
        <taxon>Crustacea</taxon>
        <taxon>Multicrustacea</taxon>
        <taxon>Hexanauplia</taxon>
        <taxon>Copepoda</taxon>
        <taxon>Siphonostomatoida</taxon>
        <taxon>Caligidae</taxon>
        <taxon>Lepeophtheirus</taxon>
    </lineage>
</organism>
<feature type="binding site" evidence="6">
    <location>
        <position position="379"/>
    </location>
    <ligand>
        <name>AMP</name>
        <dbReference type="ChEBI" id="CHEBI:456215"/>
    </ligand>
</feature>
<dbReference type="SUPFAM" id="SSF109604">
    <property type="entry name" value="HD-domain/PDEase-like"/>
    <property type="match status" value="1"/>
</dbReference>
<feature type="domain" description="PDEase" evidence="10">
    <location>
        <begin position="144"/>
        <end position="474"/>
    </location>
</feature>
<dbReference type="OrthoDB" id="189220at2759"/>
<dbReference type="GO" id="GO:0040040">
    <property type="term" value="P:thermosensory behavior"/>
    <property type="evidence" value="ECO:0007669"/>
    <property type="project" value="UniProtKB-ARBA"/>
</dbReference>
<evidence type="ECO:0000256" key="8">
    <source>
        <dbReference type="RuleBase" id="RU363067"/>
    </source>
</evidence>
<evidence type="ECO:0000256" key="1">
    <source>
        <dbReference type="ARBA" id="ARBA00022723"/>
    </source>
</evidence>
<dbReference type="PROSITE" id="PS51845">
    <property type="entry name" value="PDEASE_I_2"/>
    <property type="match status" value="1"/>
</dbReference>
<accession>A0A0K2SXI1</accession>
<comment type="cofactor">
    <cofactor evidence="8">
        <name>a divalent metal cation</name>
        <dbReference type="ChEBI" id="CHEBI:60240"/>
    </cofactor>
    <text evidence="8">Binds 2 divalent metal cations per subunit. Site 1 may preferentially bind zinc ions, while site 2 has a preference for magnesium and/or manganese ions.</text>
</comment>
<dbReference type="GO" id="GO:0007165">
    <property type="term" value="P:signal transduction"/>
    <property type="evidence" value="ECO:0007669"/>
    <property type="project" value="InterPro"/>
</dbReference>
<evidence type="ECO:0000256" key="3">
    <source>
        <dbReference type="ARBA" id="ARBA00023149"/>
    </source>
</evidence>
<dbReference type="Pfam" id="PF18100">
    <property type="entry name" value="PDE4_UCR"/>
    <property type="match status" value="1"/>
</dbReference>
<dbReference type="InterPro" id="IPR002073">
    <property type="entry name" value="PDEase_catalytic_dom"/>
</dbReference>
<comment type="similarity">
    <text evidence="8">Belongs to the cyclic nucleotide phosphodiesterase family.</text>
</comment>
<dbReference type="InterPro" id="IPR036971">
    <property type="entry name" value="PDEase_catalytic_dom_sf"/>
</dbReference>
<dbReference type="PANTHER" id="PTHR11347">
    <property type="entry name" value="CYCLIC NUCLEOTIDE PHOSPHODIESTERASE"/>
    <property type="match status" value="1"/>
</dbReference>
<dbReference type="EC" id="3.1.4.-" evidence="8"/>
<evidence type="ECO:0000256" key="6">
    <source>
        <dbReference type="PIRSR" id="PIRSR623088-2"/>
    </source>
</evidence>
<dbReference type="GO" id="GO:0008355">
    <property type="term" value="P:olfactory learning"/>
    <property type="evidence" value="ECO:0007669"/>
    <property type="project" value="UniProtKB-ARBA"/>
</dbReference>
<feature type="binding site" evidence="7">
    <location>
        <position position="225"/>
    </location>
    <ligand>
        <name>Zn(2+)</name>
        <dbReference type="ChEBI" id="CHEBI:29105"/>
        <label>1</label>
    </ligand>
</feature>
<feature type="compositionally biased region" description="Basic and acidic residues" evidence="9">
    <location>
        <begin position="524"/>
        <end position="545"/>
    </location>
</feature>
<name>A0A0K2SXI1_LEPSM</name>
<feature type="region of interest" description="Disordered" evidence="9">
    <location>
        <begin position="477"/>
        <end position="572"/>
    </location>
</feature>
<evidence type="ECO:0000256" key="9">
    <source>
        <dbReference type="SAM" id="MobiDB-lite"/>
    </source>
</evidence>
<dbReference type="GO" id="GO:0007268">
    <property type="term" value="P:chemical synaptic transmission"/>
    <property type="evidence" value="ECO:0007669"/>
    <property type="project" value="UniProtKB-ARBA"/>
</dbReference>
<evidence type="ECO:0000259" key="10">
    <source>
        <dbReference type="PROSITE" id="PS51845"/>
    </source>
</evidence>
<dbReference type="PRINTS" id="PR00387">
    <property type="entry name" value="PDIESTERASE1"/>
</dbReference>
<keyword evidence="1 7" id="KW-0479">Metal-binding</keyword>
<feature type="compositionally biased region" description="Low complexity" evidence="9">
    <location>
        <begin position="97"/>
        <end position="109"/>
    </location>
</feature>
<dbReference type="GO" id="GO:0046872">
    <property type="term" value="F:metal ion binding"/>
    <property type="evidence" value="ECO:0007669"/>
    <property type="project" value="UniProtKB-KW"/>
</dbReference>
<feature type="binding site" evidence="6">
    <location>
        <position position="430"/>
    </location>
    <ligand>
        <name>AMP</name>
        <dbReference type="ChEBI" id="CHEBI:456215"/>
    </ligand>
</feature>
<dbReference type="Gene3D" id="1.10.1300.10">
    <property type="entry name" value="3'5'-cyclic nucleotide phosphodiesterase, catalytic domain"/>
    <property type="match status" value="1"/>
</dbReference>
<feature type="binding site" evidence="7">
    <location>
        <position position="379"/>
    </location>
    <ligand>
        <name>Zn(2+)</name>
        <dbReference type="ChEBI" id="CHEBI:29105"/>
        <label>1</label>
    </ligand>
</feature>
<evidence type="ECO:0000256" key="7">
    <source>
        <dbReference type="PIRSR" id="PIRSR623088-3"/>
    </source>
</evidence>
<protein>
    <recommendedName>
        <fullName evidence="8">Phosphodiesterase</fullName>
        <ecNumber evidence="8">3.1.4.-</ecNumber>
    </recommendedName>
</protein>
<feature type="active site" description="Proton donor" evidence="5">
    <location>
        <position position="221"/>
    </location>
</feature>
<sequence length="572" mass="65007">MKASPICLETRPSTLFTPIAHRVRKKFKKMLNKELSHFSESSRSGNQISEYICSTFLEKNNEIDISSGGNVTDMAEENDTPDPKCPSPTVPPPPIPLNSSSCQGNNNNSSVKVSGRLMSRISAKTDVKVKTTLNESEEVPPYGVLTDHEAELNKILGGINTWGLNVFKTAELVQDRRVLTCITYNIFKERDLLNTFKIQPKILVNFLMTLEDHYLSDIPYHNNHHAADVTQSTHILLNSPNLNSVFTPLEVFAAIFASAIHDVDHPGVTNQYLINTSSELALMYNDESVLENHHLAVAFKLLQNPDCDIMANLNSKQRQTFRKMVIDMVLATDMSKHMSLLADLKTMVESKKVAGSGVLLLDNYNDRIQVLQNMVHCSDLSNPTKPLEIYREWVDRIMEEFFQQGDRERSAGIEISPMCDRDNATIEKSQVGFIDYIVHPLWETWADLVYPDSQYILETLEENRNWYSSVIPSSPTDLYQNELREGSNEDEEESVRVLDSSSDYEKEEEEIRNKYLEEEEKEVDLEQKEKGEEEGIKQGQDETYKRGFTIQVTKSSTDQESPQGSTKIETCL</sequence>
<feature type="binding site" evidence="7">
    <location>
        <position position="261"/>
    </location>
    <ligand>
        <name>Zn(2+)</name>
        <dbReference type="ChEBI" id="CHEBI:29105"/>
        <label>1</label>
    </ligand>
</feature>
<feature type="binding site" evidence="7">
    <location>
        <position position="262"/>
    </location>
    <ligand>
        <name>Zn(2+)</name>
        <dbReference type="ChEBI" id="CHEBI:29105"/>
        <label>1</label>
    </ligand>
</feature>
<evidence type="ECO:0000256" key="4">
    <source>
        <dbReference type="ARBA" id="ARBA00053071"/>
    </source>
</evidence>
<dbReference type="GO" id="GO:0045202">
    <property type="term" value="C:synapse"/>
    <property type="evidence" value="ECO:0007669"/>
    <property type="project" value="GOC"/>
</dbReference>
<feature type="binding site" evidence="6">
    <location>
        <begin position="221"/>
        <end position="225"/>
    </location>
    <ligand>
        <name>AMP</name>
        <dbReference type="ChEBI" id="CHEBI:456215"/>
    </ligand>
</feature>
<feature type="compositionally biased region" description="Pro residues" evidence="9">
    <location>
        <begin position="83"/>
        <end position="96"/>
    </location>
</feature>
<dbReference type="InterPro" id="IPR023088">
    <property type="entry name" value="PDEase"/>
</dbReference>
<feature type="compositionally biased region" description="Polar residues" evidence="9">
    <location>
        <begin position="550"/>
        <end position="572"/>
    </location>
</feature>
<dbReference type="InterPro" id="IPR040844">
    <property type="entry name" value="PDE4_UCR"/>
</dbReference>
<dbReference type="GO" id="GO:0007619">
    <property type="term" value="P:courtship behavior"/>
    <property type="evidence" value="ECO:0007669"/>
    <property type="project" value="UniProtKB-ARBA"/>
</dbReference>
<keyword evidence="2 8" id="KW-0378">Hydrolase</keyword>
<evidence type="ECO:0000256" key="2">
    <source>
        <dbReference type="ARBA" id="ARBA00022801"/>
    </source>
</evidence>
<dbReference type="GO" id="GO:0007615">
    <property type="term" value="P:anesthesia-resistant memory"/>
    <property type="evidence" value="ECO:0007669"/>
    <property type="project" value="UniProtKB-ARBA"/>
</dbReference>
<dbReference type="SMART" id="SM00471">
    <property type="entry name" value="HDc"/>
    <property type="match status" value="1"/>
</dbReference>
<evidence type="ECO:0000256" key="5">
    <source>
        <dbReference type="PIRSR" id="PIRSR623088-1"/>
    </source>
</evidence>
<reference evidence="11" key="1">
    <citation type="submission" date="2014-05" db="EMBL/GenBank/DDBJ databases">
        <authorList>
            <person name="Chronopoulou M."/>
        </authorList>
    </citation>
    <scope>NUCLEOTIDE SEQUENCE</scope>
    <source>
        <tissue evidence="11">Whole organism</tissue>
    </source>
</reference>
<dbReference type="Pfam" id="PF00233">
    <property type="entry name" value="PDEase_I"/>
    <property type="match status" value="1"/>
</dbReference>
<proteinExistence type="inferred from homology"/>
<dbReference type="CDD" id="cd00077">
    <property type="entry name" value="HDc"/>
    <property type="match status" value="1"/>
</dbReference>
<keyword evidence="3" id="KW-0114">cAMP</keyword>
<feature type="binding site" evidence="7">
    <location>
        <position position="262"/>
    </location>
    <ligand>
        <name>Zn(2+)</name>
        <dbReference type="ChEBI" id="CHEBI:29105"/>
        <label>2</label>
    </ligand>
</feature>